<accession>A0ACC0WN32</accession>
<name>A0ACC0WN32_9STRA</name>
<gene>
    <name evidence="1" type="ORF">PsorP6_015693</name>
</gene>
<evidence type="ECO:0000313" key="1">
    <source>
        <dbReference type="EMBL" id="KAI9920274.1"/>
    </source>
</evidence>
<evidence type="ECO:0000313" key="2">
    <source>
        <dbReference type="Proteomes" id="UP001163321"/>
    </source>
</evidence>
<proteinExistence type="predicted"/>
<organism evidence="1 2">
    <name type="scientific">Peronosclerospora sorghi</name>
    <dbReference type="NCBI Taxonomy" id="230839"/>
    <lineage>
        <taxon>Eukaryota</taxon>
        <taxon>Sar</taxon>
        <taxon>Stramenopiles</taxon>
        <taxon>Oomycota</taxon>
        <taxon>Peronosporomycetes</taxon>
        <taxon>Peronosporales</taxon>
        <taxon>Peronosporaceae</taxon>
        <taxon>Peronosclerospora</taxon>
    </lineage>
</organism>
<sequence>MQELEKSKSNEQEVFKRIRHSKKSVKHFVRVGTICRSNGQTNRLNVGNEDLVVFKDVDELQVRNQYLVSVIRELTEMNKAMTTHWIITGDSDDELDQVGATIAIKKRLSMAPKELESLCAEREHGREMITVIVKQRDMYRVLLAQSDINILEGDAANSSRAQEGAALMEKSSSRHGSADVGVEKNFKEFDDYKMEKHANVKLLRERWSKNVANQMVANTVVKLEASTSRLQSLAVEKDSAVREVEFLRKNEKNTCRTNDVSS</sequence>
<keyword evidence="2" id="KW-1185">Reference proteome</keyword>
<comment type="caution">
    <text evidence="1">The sequence shown here is derived from an EMBL/GenBank/DDBJ whole genome shotgun (WGS) entry which is preliminary data.</text>
</comment>
<dbReference type="Proteomes" id="UP001163321">
    <property type="component" value="Chromosome 10"/>
</dbReference>
<protein>
    <submittedName>
        <fullName evidence="1">Uncharacterized protein</fullName>
    </submittedName>
</protein>
<dbReference type="EMBL" id="CM047589">
    <property type="protein sequence ID" value="KAI9920274.1"/>
    <property type="molecule type" value="Genomic_DNA"/>
</dbReference>
<reference evidence="1 2" key="1">
    <citation type="journal article" date="2022" name="bioRxiv">
        <title>The genome of the oomycete Peronosclerospora sorghi, a cosmopolitan pathogen of maize and sorghum, is inflated with dispersed pseudogenes.</title>
        <authorList>
            <person name="Fletcher K."/>
            <person name="Martin F."/>
            <person name="Isakeit T."/>
            <person name="Cavanaugh K."/>
            <person name="Magill C."/>
            <person name="Michelmore R."/>
        </authorList>
    </citation>
    <scope>NUCLEOTIDE SEQUENCE [LARGE SCALE GENOMIC DNA]</scope>
    <source>
        <strain evidence="1">P6</strain>
    </source>
</reference>